<dbReference type="AlphaFoldDB" id="A0A0E3PKG9"/>
<dbReference type="Proteomes" id="UP000033123">
    <property type="component" value="Chromosome"/>
</dbReference>
<gene>
    <name evidence="1" type="ORF">MSSAC_0940</name>
</gene>
<protein>
    <submittedName>
        <fullName evidence="1">Uncharacterized protein</fullName>
    </submittedName>
</protein>
<reference evidence="1 2" key="1">
    <citation type="submission" date="2014-07" db="EMBL/GenBank/DDBJ databases">
        <title>Methanogenic archaea and the global carbon cycle.</title>
        <authorList>
            <person name="Henriksen J.R."/>
            <person name="Luke J."/>
            <person name="Reinhart S."/>
            <person name="Benedict M.N."/>
            <person name="Youngblut N.D."/>
            <person name="Metcalf M.E."/>
            <person name="Whitaker R.J."/>
            <person name="Metcalf W.W."/>
        </authorList>
    </citation>
    <scope>NUCLEOTIDE SEQUENCE [LARGE SCALE GENOMIC DNA]</scope>
    <source>
        <strain evidence="1 2">C2J</strain>
    </source>
</reference>
<dbReference type="EMBL" id="CP009508">
    <property type="protein sequence ID" value="AKB35530.1"/>
    <property type="molecule type" value="Genomic_DNA"/>
</dbReference>
<evidence type="ECO:0000313" key="1">
    <source>
        <dbReference type="EMBL" id="AKB35530.1"/>
    </source>
</evidence>
<dbReference type="HOGENOM" id="CLU_164498_0_0_2"/>
<dbReference type="STRING" id="1434118.MSSAC_0940"/>
<dbReference type="PATRIC" id="fig|1434118.4.peg.1203"/>
<accession>A0A0E3PKG9</accession>
<dbReference type="KEGG" id="msj:MSSAC_0940"/>
<evidence type="ECO:0000313" key="2">
    <source>
        <dbReference type="Proteomes" id="UP000033123"/>
    </source>
</evidence>
<sequence>MNHLNLNDILNVALEKYLQGSFSPNTKSIIVIPRIKSRKFNRVAARPYIEQELLNEVSKRLLDLKNTLNISLEYYLIERSDILYNISLN</sequence>
<name>A0A0E3PKG9_9EURY</name>
<proteinExistence type="predicted"/>
<organism evidence="1 2">
    <name type="scientific">Methanosarcina siciliae C2J</name>
    <dbReference type="NCBI Taxonomy" id="1434118"/>
    <lineage>
        <taxon>Archaea</taxon>
        <taxon>Methanobacteriati</taxon>
        <taxon>Methanobacteriota</taxon>
        <taxon>Stenosarchaea group</taxon>
        <taxon>Methanomicrobia</taxon>
        <taxon>Methanosarcinales</taxon>
        <taxon>Methanosarcinaceae</taxon>
        <taxon>Methanosarcina</taxon>
    </lineage>
</organism>